<feature type="region of interest" description="Disordered" evidence="1">
    <location>
        <begin position="481"/>
        <end position="518"/>
    </location>
</feature>
<keyword evidence="2" id="KW-1133">Transmembrane helix</keyword>
<sequence length="733" mass="80933">MAESYLSIKNTANVYAQGNDANAMNGECAGVEIDTLIVDREKAMAFTMRSLNNEKRELIMIAATSFYSIRICVVNAAIFVEFSSKILQITDDYNLINVFTDNYTITAKMNMSMYDLLFTKDQILIRCPAENIMLRISSSGVNVYMDQLSRLQIDRGGGEISLGDNVINAELIEVTSLSCEVSLSSTGLVTANTVNSEIVVQTPVQNVRMTSAHHVIRVKGGIPHFITNSGKVCIEVKSAHGLPHIDGLLPQFVMPPDQFANIGPKQAALLTTQRPSSTDSSLLHVGLLDGAFLQFNETDRCVLCINQTANVSTTRLPTKIVPTFPPYLSYSNNDVSIFPTLISNLTALTTIETDSSSMSSSTETGSSYSDSAVFSTVATQPTFTTTTTAENVNIFYPTTTLPTTVSVGFSATVSATVRLFTESSQSTHTPDQFVIGQYGDIMSTVESSESAEQLYTVTTIPTELHEMLSTASVTTTSLSRTDDFLTPDTMSRSDISLNENNSSSATKDDFQPLPSSLSLTDSDQSFNVSLDRNGSWETETLFPVLPSTLSQTKPSVLVLKMKMPSKMDFKSFDLTRNLTSSLSEVVRQSMLRVKRGKRSLPERFLRDYLVKVHRIERIGNSMNVIFSINETDVDSRILEDDLYSLDFNYLTRFLAFPVLSTITRTHTNSHLNFVIIGILSFSLSIAFLCILFRSVLKELAKMFLVKINRCFSVCRQPERVTSITIVTDETFTP</sequence>
<feature type="compositionally biased region" description="Polar residues" evidence="1">
    <location>
        <begin position="488"/>
        <end position="505"/>
    </location>
</feature>
<proteinExistence type="predicted"/>
<dbReference type="Proteomes" id="UP001196413">
    <property type="component" value="Unassembled WGS sequence"/>
</dbReference>
<feature type="transmembrane region" description="Helical" evidence="2">
    <location>
        <begin position="58"/>
        <end position="80"/>
    </location>
</feature>
<dbReference type="AlphaFoldDB" id="A0AAD5WGQ3"/>
<reference evidence="3" key="1">
    <citation type="submission" date="2021-06" db="EMBL/GenBank/DDBJ databases">
        <title>Parelaphostrongylus tenuis whole genome reference sequence.</title>
        <authorList>
            <person name="Garwood T.J."/>
            <person name="Larsen P.A."/>
            <person name="Fountain-Jones N.M."/>
            <person name="Garbe J.R."/>
            <person name="Macchietto M.G."/>
            <person name="Kania S.A."/>
            <person name="Gerhold R.W."/>
            <person name="Richards J.E."/>
            <person name="Wolf T.M."/>
        </authorList>
    </citation>
    <scope>NUCLEOTIDE SEQUENCE</scope>
    <source>
        <strain evidence="3">MNPRO001-30</strain>
        <tissue evidence="3">Meninges</tissue>
    </source>
</reference>
<keyword evidence="4" id="KW-1185">Reference proteome</keyword>
<evidence type="ECO:0000256" key="1">
    <source>
        <dbReference type="SAM" id="MobiDB-lite"/>
    </source>
</evidence>
<protein>
    <submittedName>
        <fullName evidence="3">Uncharacterized protein</fullName>
    </submittedName>
</protein>
<gene>
    <name evidence="3" type="ORF">KIN20_031286</name>
</gene>
<dbReference type="EMBL" id="JAHQIW010006666">
    <property type="protein sequence ID" value="KAJ1369739.1"/>
    <property type="molecule type" value="Genomic_DNA"/>
</dbReference>
<organism evidence="3 4">
    <name type="scientific">Parelaphostrongylus tenuis</name>
    <name type="common">Meningeal worm</name>
    <dbReference type="NCBI Taxonomy" id="148309"/>
    <lineage>
        <taxon>Eukaryota</taxon>
        <taxon>Metazoa</taxon>
        <taxon>Ecdysozoa</taxon>
        <taxon>Nematoda</taxon>
        <taxon>Chromadorea</taxon>
        <taxon>Rhabditida</taxon>
        <taxon>Rhabditina</taxon>
        <taxon>Rhabditomorpha</taxon>
        <taxon>Strongyloidea</taxon>
        <taxon>Metastrongylidae</taxon>
        <taxon>Parelaphostrongylus</taxon>
    </lineage>
</organism>
<keyword evidence="2" id="KW-0812">Transmembrane</keyword>
<keyword evidence="2" id="KW-0472">Membrane</keyword>
<evidence type="ECO:0000313" key="3">
    <source>
        <dbReference type="EMBL" id="KAJ1369739.1"/>
    </source>
</evidence>
<feature type="transmembrane region" description="Helical" evidence="2">
    <location>
        <begin position="673"/>
        <end position="696"/>
    </location>
</feature>
<name>A0AAD5WGQ3_PARTN</name>
<evidence type="ECO:0000313" key="4">
    <source>
        <dbReference type="Proteomes" id="UP001196413"/>
    </source>
</evidence>
<comment type="caution">
    <text evidence="3">The sequence shown here is derived from an EMBL/GenBank/DDBJ whole genome shotgun (WGS) entry which is preliminary data.</text>
</comment>
<accession>A0AAD5WGQ3</accession>
<evidence type="ECO:0000256" key="2">
    <source>
        <dbReference type="SAM" id="Phobius"/>
    </source>
</evidence>